<dbReference type="Pfam" id="PF13960">
    <property type="entry name" value="DUF4218"/>
    <property type="match status" value="1"/>
</dbReference>
<dbReference type="InterPro" id="IPR029480">
    <property type="entry name" value="Transpos_assoc"/>
</dbReference>
<evidence type="ECO:0000313" key="5">
    <source>
        <dbReference type="Proteomes" id="UP001457282"/>
    </source>
</evidence>
<dbReference type="PANTHER" id="PTHR10775:SF182">
    <property type="entry name" value="TRANSPOSON, EN_SPM-LIKE, TRANSPOSASE-ASSOCIATED DOMAIN PROTEIN-RELATED"/>
    <property type="match status" value="1"/>
</dbReference>
<evidence type="ECO:0000259" key="3">
    <source>
        <dbReference type="Pfam" id="PF13963"/>
    </source>
</evidence>
<dbReference type="Pfam" id="PF02992">
    <property type="entry name" value="Transposase_21"/>
    <property type="match status" value="1"/>
</dbReference>
<dbReference type="Proteomes" id="UP001457282">
    <property type="component" value="Unassembled WGS sequence"/>
</dbReference>
<protein>
    <recommendedName>
        <fullName evidence="6">Transposase</fullName>
    </recommendedName>
</protein>
<reference evidence="4 5" key="1">
    <citation type="journal article" date="2023" name="G3 (Bethesda)">
        <title>A chromosome-length genome assembly and annotation of blackberry (Rubus argutus, cv. 'Hillquist').</title>
        <authorList>
            <person name="Bruna T."/>
            <person name="Aryal R."/>
            <person name="Dudchenko O."/>
            <person name="Sargent D.J."/>
            <person name="Mead D."/>
            <person name="Buti M."/>
            <person name="Cavallini A."/>
            <person name="Hytonen T."/>
            <person name="Andres J."/>
            <person name="Pham M."/>
            <person name="Weisz D."/>
            <person name="Mascagni F."/>
            <person name="Usai G."/>
            <person name="Natali L."/>
            <person name="Bassil N."/>
            <person name="Fernandez G.E."/>
            <person name="Lomsadze A."/>
            <person name="Armour M."/>
            <person name="Olukolu B."/>
            <person name="Poorten T."/>
            <person name="Britton C."/>
            <person name="Davik J."/>
            <person name="Ashrafi H."/>
            <person name="Aiden E.L."/>
            <person name="Borodovsky M."/>
            <person name="Worthington M."/>
        </authorList>
    </citation>
    <scope>NUCLEOTIDE SEQUENCE [LARGE SCALE GENOMIC DNA]</scope>
    <source>
        <strain evidence="4">PI 553951</strain>
    </source>
</reference>
<name>A0AAW1VTK3_RUBAR</name>
<proteinExistence type="predicted"/>
<dbReference type="AlphaFoldDB" id="A0AAW1VTK3"/>
<organism evidence="4 5">
    <name type="scientific">Rubus argutus</name>
    <name type="common">Southern blackberry</name>
    <dbReference type="NCBI Taxonomy" id="59490"/>
    <lineage>
        <taxon>Eukaryota</taxon>
        <taxon>Viridiplantae</taxon>
        <taxon>Streptophyta</taxon>
        <taxon>Embryophyta</taxon>
        <taxon>Tracheophyta</taxon>
        <taxon>Spermatophyta</taxon>
        <taxon>Magnoliopsida</taxon>
        <taxon>eudicotyledons</taxon>
        <taxon>Gunneridae</taxon>
        <taxon>Pentapetalae</taxon>
        <taxon>rosids</taxon>
        <taxon>fabids</taxon>
        <taxon>Rosales</taxon>
        <taxon>Rosaceae</taxon>
        <taxon>Rosoideae</taxon>
        <taxon>Rosoideae incertae sedis</taxon>
        <taxon>Rubus</taxon>
    </lineage>
</organism>
<feature type="domain" description="DUF4216" evidence="1">
    <location>
        <begin position="940"/>
        <end position="1011"/>
    </location>
</feature>
<dbReference type="InterPro" id="IPR025312">
    <property type="entry name" value="DUF4216"/>
</dbReference>
<gene>
    <name evidence="4" type="ORF">M0R45_035564</name>
</gene>
<dbReference type="EMBL" id="JBEDUW010000007">
    <property type="protein sequence ID" value="KAK9911668.1"/>
    <property type="molecule type" value="Genomic_DNA"/>
</dbReference>
<dbReference type="Pfam" id="PF13952">
    <property type="entry name" value="DUF4216"/>
    <property type="match status" value="1"/>
</dbReference>
<dbReference type="InterPro" id="IPR004242">
    <property type="entry name" value="Transposase_21"/>
</dbReference>
<dbReference type="PANTHER" id="PTHR10775">
    <property type="entry name" value="OS08G0208400 PROTEIN"/>
    <property type="match status" value="1"/>
</dbReference>
<sequence>MDKEWVYLDRRSDDYMAGLHAFINNSLLVASFEGKIKCPCVECYNKGWTSPKEGGGDIHAMLHDAFGMHGLSPGDNVDQEDAPLQNLTPDAEKFYRLLEEGKTELYPGCGKTKLDFILQLYQIKAINCWTDVSFTGLMNMLKSWFPEANLPTSFYHTKKLITDLSLPYVKIDVCPRDCMLFWKEHADDENCTKCGANRYKSKTRSGRNSSSRVAKKVLRYFPLGPRLQRLYMSRYTAQNMVWHSEERPEDEVLRHPADSPAWKHLDTLYPNFGSEARNVRLGLASDGFNPFGMMSLSHSTWPVVMSVYNLPPWLCMKQPYLMLSLLIPGPKGPGKDIDVFLQPLVDELKSLWNEGIPTYDAFKKETFNMRAAVLWTINDFPAYAMLSGWSTKGKFACPQCAFGTKSIRLKHGRKECYLGHRRWLPMSHKFRLFRKPFDGNIEMEQPPIPMTGTECLDSLRGLKFEYGKGDKNKGVKRRRGKGKRKKEYAGPWKKKSIFFNLPYWKDLLLRHNLDVMHIEKNVTESVMGTLLGMDGKNKDSLNARLDLLELNCKPKYHPKVVGGRTVYDPMPFTLKPAEKSMICEVLSLVLLPDGFGSNLARCVRKLERKLVGLKSHDCHIIMQYLLPLAIRHSLPKESTLVLLELSSFFRNLCTKIGTAAHFDDLSRRIALTLCHLERLMPPAFFDIMVHLTVHLAEEAKIAGPVQYRWMYPIERYLHTLKKYVRNRNRPEASIAIGYIIEETLGFCALYFGDEVVTKRNRPGRNADAAGSGTRQGLSIFAGHGRSLGFKQLIHLEHLEWERAHRAVLFGCPEVTEYISQHEKLIMDNRLPRESLMAAQARAHLEFPGWFGIHIQSQMDEGVDIHEDVQALARGPNHWIGRWTSYVMNGFRFHVKSIDVEGSTQNNGVFVRAETDNYATARDHNPRAALLDYYGVVKDIIELEYHRGRKVVLFDCDWIDGRVRNRAIKTDEYGFTLVNFKHLLPGPDTFTLGSNVNQLFYVQDPIQPDWHVAVRTRPRDLFDMGNVKNDDISAPQNLDGLVVADEHVQVRTDMPGIYAD</sequence>
<keyword evidence="5" id="KW-1185">Reference proteome</keyword>
<comment type="caution">
    <text evidence="4">The sequence shown here is derived from an EMBL/GenBank/DDBJ whole genome shotgun (WGS) entry which is preliminary data.</text>
</comment>
<accession>A0AAW1VTK3</accession>
<evidence type="ECO:0000313" key="4">
    <source>
        <dbReference type="EMBL" id="KAK9911668.1"/>
    </source>
</evidence>
<evidence type="ECO:0000259" key="1">
    <source>
        <dbReference type="Pfam" id="PF13952"/>
    </source>
</evidence>
<dbReference type="InterPro" id="IPR025452">
    <property type="entry name" value="DUF4218"/>
</dbReference>
<evidence type="ECO:0008006" key="6">
    <source>
        <dbReference type="Google" id="ProtNLM"/>
    </source>
</evidence>
<feature type="domain" description="Transposase-associated" evidence="3">
    <location>
        <begin position="3"/>
        <end position="52"/>
    </location>
</feature>
<evidence type="ECO:0000259" key="2">
    <source>
        <dbReference type="Pfam" id="PF13960"/>
    </source>
</evidence>
<feature type="domain" description="DUF4218" evidence="2">
    <location>
        <begin position="655"/>
        <end position="765"/>
    </location>
</feature>
<dbReference type="Pfam" id="PF13963">
    <property type="entry name" value="Transpos_assoc"/>
    <property type="match status" value="1"/>
</dbReference>